<organism evidence="9 10">
    <name type="scientific">Chloracidobacterium sp. N</name>
    <dbReference type="NCBI Taxonomy" id="2821540"/>
    <lineage>
        <taxon>Bacteria</taxon>
        <taxon>Pseudomonadati</taxon>
        <taxon>Acidobacteriota</taxon>
        <taxon>Terriglobia</taxon>
        <taxon>Terriglobales</taxon>
        <taxon>Acidobacteriaceae</taxon>
        <taxon>Chloracidobacterium</taxon>
        <taxon>Chloracidobacterium aggregatum</taxon>
    </lineage>
</organism>
<keyword evidence="7 8" id="KW-0472">Membrane</keyword>
<evidence type="ECO:0000256" key="8">
    <source>
        <dbReference type="SAM" id="Phobius"/>
    </source>
</evidence>
<protein>
    <submittedName>
        <fullName evidence="9">Iron ABC transporter permease</fullName>
    </submittedName>
</protein>
<feature type="transmembrane region" description="Helical" evidence="8">
    <location>
        <begin position="248"/>
        <end position="276"/>
    </location>
</feature>
<keyword evidence="6 8" id="KW-1133">Transmembrane helix</keyword>
<dbReference type="CDD" id="cd06550">
    <property type="entry name" value="TM_ABC_iron-siderophores_like"/>
    <property type="match status" value="1"/>
</dbReference>
<keyword evidence="5 8" id="KW-0812">Transmembrane</keyword>
<dbReference type="EMBL" id="CP072642">
    <property type="protein sequence ID" value="QUV94637.1"/>
    <property type="molecule type" value="Genomic_DNA"/>
</dbReference>
<dbReference type="PANTHER" id="PTHR30472:SF25">
    <property type="entry name" value="ABC TRANSPORTER PERMEASE PROTEIN MJ0876-RELATED"/>
    <property type="match status" value="1"/>
</dbReference>
<feature type="transmembrane region" description="Helical" evidence="8">
    <location>
        <begin position="122"/>
        <end position="143"/>
    </location>
</feature>
<accession>A0ABX8B216</accession>
<name>A0ABX8B216_9BACT</name>
<sequence>MTRRDAWMLTGLTLLLTGVVILATALGTANVPPLRAMRILWDVLTGNEGDYPAWQRTVLLWVRLPRVLTAALVGGGLALTGAVMQAIFRNPMAEPGIIGVSAGAAFGAVTALYLGATTFSMLLAPTGAFIGALGCTFVVYALASSGHGRLSVTTLLLSGVAVGSIVSALTSFVLALSLRQWEVGRQMLSWLMGDFEGRSWGHVALVFPLTLVGSVWLALHGRELNLLLTGEESALSLGIDVPALRRNLIVWASLVTAATVSAVGAIGFVGLIVPHLLRLVMGPDNRRLLPAAFLGGAAFLVVADMVCRLASLSDLRPGVVTSLVGGPFFLYLLIRSRRAWAASV</sequence>
<evidence type="ECO:0000256" key="2">
    <source>
        <dbReference type="ARBA" id="ARBA00007935"/>
    </source>
</evidence>
<gene>
    <name evidence="9" type="ORF">J8C05_04100</name>
</gene>
<evidence type="ECO:0000256" key="3">
    <source>
        <dbReference type="ARBA" id="ARBA00022448"/>
    </source>
</evidence>
<evidence type="ECO:0000256" key="1">
    <source>
        <dbReference type="ARBA" id="ARBA00004651"/>
    </source>
</evidence>
<dbReference type="PANTHER" id="PTHR30472">
    <property type="entry name" value="FERRIC ENTEROBACTIN TRANSPORT SYSTEM PERMEASE PROTEIN"/>
    <property type="match status" value="1"/>
</dbReference>
<evidence type="ECO:0000256" key="7">
    <source>
        <dbReference type="ARBA" id="ARBA00023136"/>
    </source>
</evidence>
<feature type="transmembrane region" description="Helical" evidence="8">
    <location>
        <begin position="288"/>
        <end position="306"/>
    </location>
</feature>
<keyword evidence="4" id="KW-1003">Cell membrane</keyword>
<feature type="transmembrane region" description="Helical" evidence="8">
    <location>
        <begin position="95"/>
        <end position="116"/>
    </location>
</feature>
<evidence type="ECO:0000256" key="6">
    <source>
        <dbReference type="ARBA" id="ARBA00022989"/>
    </source>
</evidence>
<feature type="transmembrane region" description="Helical" evidence="8">
    <location>
        <begin position="155"/>
        <end position="179"/>
    </location>
</feature>
<dbReference type="Gene3D" id="1.10.3470.10">
    <property type="entry name" value="ABC transporter involved in vitamin B12 uptake, BtuC"/>
    <property type="match status" value="1"/>
</dbReference>
<dbReference type="Pfam" id="PF01032">
    <property type="entry name" value="FecCD"/>
    <property type="match status" value="1"/>
</dbReference>
<dbReference type="InterPro" id="IPR037294">
    <property type="entry name" value="ABC_BtuC-like"/>
</dbReference>
<reference evidence="9 10" key="1">
    <citation type="submission" date="2021-03" db="EMBL/GenBank/DDBJ databases">
        <title>Genomic and phenotypic characterization of Chloracidobacterium isolates provides evidence for multiple species.</title>
        <authorList>
            <person name="Saini M.K."/>
            <person name="Costas A.M.G."/>
            <person name="Tank M."/>
            <person name="Bryant D.A."/>
        </authorList>
    </citation>
    <scope>NUCLEOTIDE SEQUENCE [LARGE SCALE GENOMIC DNA]</scope>
    <source>
        <strain evidence="9 10">N</strain>
    </source>
</reference>
<feature type="transmembrane region" description="Helical" evidence="8">
    <location>
        <begin position="199"/>
        <end position="219"/>
    </location>
</feature>
<keyword evidence="3" id="KW-0813">Transport</keyword>
<keyword evidence="10" id="KW-1185">Reference proteome</keyword>
<evidence type="ECO:0000313" key="9">
    <source>
        <dbReference type="EMBL" id="QUV94637.1"/>
    </source>
</evidence>
<comment type="similarity">
    <text evidence="2">Belongs to the binding-protein-dependent transport system permease family. FecCD subfamily.</text>
</comment>
<evidence type="ECO:0000256" key="4">
    <source>
        <dbReference type="ARBA" id="ARBA00022475"/>
    </source>
</evidence>
<comment type="subcellular location">
    <subcellularLocation>
        <location evidence="1">Cell membrane</location>
        <topology evidence="1">Multi-pass membrane protein</topology>
    </subcellularLocation>
</comment>
<feature type="transmembrane region" description="Helical" evidence="8">
    <location>
        <begin position="318"/>
        <end position="334"/>
    </location>
</feature>
<evidence type="ECO:0000313" key="10">
    <source>
        <dbReference type="Proteomes" id="UP000677668"/>
    </source>
</evidence>
<dbReference type="Proteomes" id="UP000677668">
    <property type="component" value="Chromosome 1"/>
</dbReference>
<proteinExistence type="inferred from homology"/>
<dbReference type="SUPFAM" id="SSF81345">
    <property type="entry name" value="ABC transporter involved in vitamin B12 uptake, BtuC"/>
    <property type="match status" value="1"/>
</dbReference>
<feature type="transmembrane region" description="Helical" evidence="8">
    <location>
        <begin position="67"/>
        <end position="88"/>
    </location>
</feature>
<evidence type="ECO:0000256" key="5">
    <source>
        <dbReference type="ARBA" id="ARBA00022692"/>
    </source>
</evidence>
<dbReference type="InterPro" id="IPR000522">
    <property type="entry name" value="ABC_transptr_permease_BtuC"/>
</dbReference>
<dbReference type="RefSeq" id="WP_211422914.1">
    <property type="nucleotide sequence ID" value="NZ_CP072642.1"/>
</dbReference>